<evidence type="ECO:0000259" key="2">
    <source>
        <dbReference type="Pfam" id="PF07486"/>
    </source>
</evidence>
<reference evidence="3" key="2">
    <citation type="journal article" date="2018" name="ISME J.">
        <title>A dynamic microbial community with high functional redundancy inhabits the cold, oxic subseafloor aquifer.</title>
        <authorList>
            <person name="Tully B.J."/>
            <person name="Wheat C.G."/>
            <person name="Glazer B.T."/>
            <person name="Huber J.A."/>
        </authorList>
    </citation>
    <scope>NUCLEOTIDE SEQUENCE</scope>
    <source>
        <strain evidence="3">NORP83</strain>
    </source>
</reference>
<evidence type="ECO:0000256" key="1">
    <source>
        <dbReference type="SAM" id="Phobius"/>
    </source>
</evidence>
<dbReference type="Gene3D" id="1.10.10.2520">
    <property type="entry name" value="Cell wall hydrolase SleB, domain 1"/>
    <property type="match status" value="1"/>
</dbReference>
<evidence type="ECO:0000313" key="3">
    <source>
        <dbReference type="EMBL" id="PCJ03463.1"/>
    </source>
</evidence>
<reference key="1">
    <citation type="submission" date="2017-08" db="EMBL/GenBank/DDBJ databases">
        <title>A dynamic microbial community with high functional redundancy inhabits the cold, oxic subseafloor aquifer.</title>
        <authorList>
            <person name="Tully B.J."/>
            <person name="Wheat C.G."/>
            <person name="Glazer B.T."/>
            <person name="Huber J.A."/>
        </authorList>
    </citation>
    <scope>NUCLEOTIDE SEQUENCE [LARGE SCALE GENOMIC DNA]</scope>
</reference>
<dbReference type="InterPro" id="IPR042047">
    <property type="entry name" value="SleB_dom1"/>
</dbReference>
<dbReference type="GO" id="GO:0016787">
    <property type="term" value="F:hydrolase activity"/>
    <property type="evidence" value="ECO:0007669"/>
    <property type="project" value="InterPro"/>
</dbReference>
<feature type="domain" description="Cell wall hydrolase SleB" evidence="2">
    <location>
        <begin position="353"/>
        <end position="463"/>
    </location>
</feature>
<dbReference type="Pfam" id="PF07486">
    <property type="entry name" value="Hydrolase_2"/>
    <property type="match status" value="1"/>
</dbReference>
<name>A0A2A4Z8W2_9PROT</name>
<dbReference type="EMBL" id="NVUS01000002">
    <property type="protein sequence ID" value="PCJ03463.1"/>
    <property type="molecule type" value="Genomic_DNA"/>
</dbReference>
<keyword evidence="1" id="KW-0812">Transmembrane</keyword>
<keyword evidence="1" id="KW-1133">Transmembrane helix</keyword>
<keyword evidence="1" id="KW-0472">Membrane</keyword>
<accession>A0A2A4Z8W2</accession>
<dbReference type="AlphaFoldDB" id="A0A2A4Z8W2"/>
<sequence>MTNRSSHHSDAQKKLYKNQKRNINTSKLSHRVALHLLVGLACFGLFMGFFDQIEHYIGIKFGLYEPDKPSITLYQIPRTVNLRQKHGDSVYDIAGKNLKKNTDGIRINRKNKRDSSYFIKVAKIDQEKAIQLATRRAKQIAELDRQAALNEALAKAALLEAEKRKASSSEIMAKKIAGFELNSNKNTGLLTGQPDDKDLLVASLTRSKILTGDEIEQLKQDKLNRAATFVTEQVAPMPNIHSGAVKSEFVENMLAQVTAQAHETELGWSGGNGKSSTIRRQTISMDKLNGFTVLDGKLATKESENTSDRILMANIQVPAPLKRPKYSPKSKVISTSRSSLTCLTTALYHEVRGESRAGQLAVAEVISARRRSRSYPNTFCGVIYQNATKRNRCQFSFACDGKTDLPRDLKTWAKMKKLAGDFLAGRASAPKVRGATHYHTTKVSPKWRWSMKRIGRIGAHIFYKDPRAKA</sequence>
<organism evidence="3">
    <name type="scientific">OCS116 cluster bacterium</name>
    <dbReference type="NCBI Taxonomy" id="2030921"/>
    <lineage>
        <taxon>Bacteria</taxon>
        <taxon>Pseudomonadati</taxon>
        <taxon>Pseudomonadota</taxon>
        <taxon>Alphaproteobacteria</taxon>
        <taxon>OCS116 cluster</taxon>
    </lineage>
</organism>
<feature type="transmembrane region" description="Helical" evidence="1">
    <location>
        <begin position="32"/>
        <end position="50"/>
    </location>
</feature>
<proteinExistence type="predicted"/>
<protein>
    <recommendedName>
        <fullName evidence="2">Cell wall hydrolase SleB domain-containing protein</fullName>
    </recommendedName>
</protein>
<gene>
    <name evidence="3" type="ORF">COB13_02235</name>
</gene>
<comment type="caution">
    <text evidence="3">The sequence shown here is derived from an EMBL/GenBank/DDBJ whole genome shotgun (WGS) entry which is preliminary data.</text>
</comment>
<dbReference type="InterPro" id="IPR011105">
    <property type="entry name" value="Cell_wall_hydrolase_SleB"/>
</dbReference>